<dbReference type="SMART" id="SM00304">
    <property type="entry name" value="HAMP"/>
    <property type="match status" value="1"/>
</dbReference>
<sequence length="417" mass="43608">MALSRTTNQETTVPGIRRYRATVRMRLALTYSALLTGSGIIMLGLVYVFMRFVPTYDLAAATVTPATTAVPGSTPDPSAPVPGVPEGSTPAVPSGTASELLVTSTDQMLNLLLVISLVVLVVLAVIGVVVGWAVAGRMLKPLQYINAAVRGATHGDLGQRIGLAGPRDEISELATNFDTMLEQLERSFAASKRFASNASHELSTPLATSRAMLDVAIAKHDGPEFTKVLHRLRIMNERSIEITRALLELARVDSATARTEPIDLAATAAEVARACAAEAAAHGIKVELSLDPAAMAGDPVLIRQLLTNLVQNAIRHNTDGDGHLSIQTASSGAHGEATLVVANSGPVLEPGIVQSLTEPFFRAAGRTSSSGSKGHGLGLSIVSAILERHRGTLDLEAQPTGGLRVTVTFPGAGVFAE</sequence>
<dbReference type="SMART" id="SM00388">
    <property type="entry name" value="HisKA"/>
    <property type="match status" value="1"/>
</dbReference>
<keyword evidence="5 15" id="KW-0808">Transferase</keyword>
<feature type="domain" description="HAMP" evidence="14">
    <location>
        <begin position="136"/>
        <end position="189"/>
    </location>
</feature>
<protein>
    <recommendedName>
        <fullName evidence="3">histidine kinase</fullName>
        <ecNumber evidence="3">2.7.13.3</ecNumber>
    </recommendedName>
</protein>
<dbReference type="CDD" id="cd00082">
    <property type="entry name" value="HisKA"/>
    <property type="match status" value="1"/>
</dbReference>
<dbReference type="EC" id="2.7.13.3" evidence="3"/>
<evidence type="ECO:0000313" key="16">
    <source>
        <dbReference type="Proteomes" id="UP001296993"/>
    </source>
</evidence>
<evidence type="ECO:0000256" key="1">
    <source>
        <dbReference type="ARBA" id="ARBA00000085"/>
    </source>
</evidence>
<dbReference type="InterPro" id="IPR003594">
    <property type="entry name" value="HATPase_dom"/>
</dbReference>
<dbReference type="Pfam" id="PF00672">
    <property type="entry name" value="HAMP"/>
    <property type="match status" value="1"/>
</dbReference>
<dbReference type="PANTHER" id="PTHR45436:SF5">
    <property type="entry name" value="SENSOR HISTIDINE KINASE TRCS"/>
    <property type="match status" value="1"/>
</dbReference>
<dbReference type="InterPro" id="IPR036097">
    <property type="entry name" value="HisK_dim/P_sf"/>
</dbReference>
<evidence type="ECO:0000256" key="8">
    <source>
        <dbReference type="ARBA" id="ARBA00022989"/>
    </source>
</evidence>
<evidence type="ECO:0000256" key="6">
    <source>
        <dbReference type="ARBA" id="ARBA00022692"/>
    </source>
</evidence>
<feature type="transmembrane region" description="Helical" evidence="12">
    <location>
        <begin position="111"/>
        <end position="135"/>
    </location>
</feature>
<accession>A0ABS4XGE2</accession>
<evidence type="ECO:0000313" key="15">
    <source>
        <dbReference type="EMBL" id="MBP2387540.1"/>
    </source>
</evidence>
<proteinExistence type="predicted"/>
<dbReference type="Proteomes" id="UP001296993">
    <property type="component" value="Unassembled WGS sequence"/>
</dbReference>
<dbReference type="InterPro" id="IPR004358">
    <property type="entry name" value="Sig_transdc_His_kin-like_C"/>
</dbReference>
<keyword evidence="7 15" id="KW-0418">Kinase</keyword>
<dbReference type="SMART" id="SM00387">
    <property type="entry name" value="HATPase_c"/>
    <property type="match status" value="1"/>
</dbReference>
<feature type="domain" description="Histidine kinase" evidence="13">
    <location>
        <begin position="197"/>
        <end position="413"/>
    </location>
</feature>
<reference evidence="15 16" key="1">
    <citation type="submission" date="2021-03" db="EMBL/GenBank/DDBJ databases">
        <title>Sequencing the genomes of 1000 actinobacteria strains.</title>
        <authorList>
            <person name="Klenk H.-P."/>
        </authorList>
    </citation>
    <scope>NUCLEOTIDE SEQUENCE [LARGE SCALE GENOMIC DNA]</scope>
    <source>
        <strain evidence="15 16">DSM 15797</strain>
    </source>
</reference>
<dbReference type="RefSeq" id="WP_209999861.1">
    <property type="nucleotide sequence ID" value="NZ_BAAAJY010000011.1"/>
</dbReference>
<comment type="catalytic activity">
    <reaction evidence="1">
        <text>ATP + protein L-histidine = ADP + protein N-phospho-L-histidine.</text>
        <dbReference type="EC" id="2.7.13.3"/>
    </reaction>
</comment>
<keyword evidence="16" id="KW-1185">Reference proteome</keyword>
<dbReference type="PANTHER" id="PTHR45436">
    <property type="entry name" value="SENSOR HISTIDINE KINASE YKOH"/>
    <property type="match status" value="1"/>
</dbReference>
<dbReference type="PRINTS" id="PR00344">
    <property type="entry name" value="BCTRLSENSOR"/>
</dbReference>
<dbReference type="Gene3D" id="6.10.340.10">
    <property type="match status" value="1"/>
</dbReference>
<evidence type="ECO:0000259" key="13">
    <source>
        <dbReference type="PROSITE" id="PS50109"/>
    </source>
</evidence>
<dbReference type="InterPro" id="IPR003661">
    <property type="entry name" value="HisK_dim/P_dom"/>
</dbReference>
<dbReference type="Gene3D" id="1.10.287.130">
    <property type="match status" value="1"/>
</dbReference>
<dbReference type="PROSITE" id="PS50109">
    <property type="entry name" value="HIS_KIN"/>
    <property type="match status" value="1"/>
</dbReference>
<dbReference type="PROSITE" id="PS50885">
    <property type="entry name" value="HAMP"/>
    <property type="match status" value="1"/>
</dbReference>
<name>A0ABS4XGE2_9MICC</name>
<dbReference type="SUPFAM" id="SSF47384">
    <property type="entry name" value="Homodimeric domain of signal transducing histidine kinase"/>
    <property type="match status" value="1"/>
</dbReference>
<evidence type="ECO:0000256" key="5">
    <source>
        <dbReference type="ARBA" id="ARBA00022679"/>
    </source>
</evidence>
<feature type="region of interest" description="Disordered" evidence="11">
    <location>
        <begin position="67"/>
        <end position="92"/>
    </location>
</feature>
<evidence type="ECO:0000256" key="11">
    <source>
        <dbReference type="SAM" id="MobiDB-lite"/>
    </source>
</evidence>
<keyword evidence="10 12" id="KW-0472">Membrane</keyword>
<dbReference type="InterPro" id="IPR005467">
    <property type="entry name" value="His_kinase_dom"/>
</dbReference>
<evidence type="ECO:0000256" key="2">
    <source>
        <dbReference type="ARBA" id="ARBA00004236"/>
    </source>
</evidence>
<evidence type="ECO:0000256" key="9">
    <source>
        <dbReference type="ARBA" id="ARBA00023012"/>
    </source>
</evidence>
<dbReference type="Gene3D" id="3.30.565.10">
    <property type="entry name" value="Histidine kinase-like ATPase, C-terminal domain"/>
    <property type="match status" value="1"/>
</dbReference>
<feature type="transmembrane region" description="Helical" evidence="12">
    <location>
        <begin position="27"/>
        <end position="50"/>
    </location>
</feature>
<evidence type="ECO:0000256" key="12">
    <source>
        <dbReference type="SAM" id="Phobius"/>
    </source>
</evidence>
<dbReference type="GO" id="GO:0004673">
    <property type="term" value="F:protein histidine kinase activity"/>
    <property type="evidence" value="ECO:0007669"/>
    <property type="project" value="UniProtKB-EC"/>
</dbReference>
<comment type="caution">
    <text evidence="15">The sequence shown here is derived from an EMBL/GenBank/DDBJ whole genome shotgun (WGS) entry which is preliminary data.</text>
</comment>
<evidence type="ECO:0000259" key="14">
    <source>
        <dbReference type="PROSITE" id="PS50885"/>
    </source>
</evidence>
<evidence type="ECO:0000256" key="3">
    <source>
        <dbReference type="ARBA" id="ARBA00012438"/>
    </source>
</evidence>
<keyword evidence="4" id="KW-0597">Phosphoprotein</keyword>
<dbReference type="SUPFAM" id="SSF158472">
    <property type="entry name" value="HAMP domain-like"/>
    <property type="match status" value="1"/>
</dbReference>
<dbReference type="EMBL" id="JAGIOF010000001">
    <property type="protein sequence ID" value="MBP2387540.1"/>
    <property type="molecule type" value="Genomic_DNA"/>
</dbReference>
<dbReference type="InterPro" id="IPR050428">
    <property type="entry name" value="TCS_sensor_his_kinase"/>
</dbReference>
<evidence type="ECO:0000256" key="4">
    <source>
        <dbReference type="ARBA" id="ARBA00022553"/>
    </source>
</evidence>
<dbReference type="SUPFAM" id="SSF55874">
    <property type="entry name" value="ATPase domain of HSP90 chaperone/DNA topoisomerase II/histidine kinase"/>
    <property type="match status" value="1"/>
</dbReference>
<dbReference type="Pfam" id="PF00512">
    <property type="entry name" value="HisKA"/>
    <property type="match status" value="1"/>
</dbReference>
<keyword evidence="6 12" id="KW-0812">Transmembrane</keyword>
<evidence type="ECO:0000256" key="10">
    <source>
        <dbReference type="ARBA" id="ARBA00023136"/>
    </source>
</evidence>
<dbReference type="CDD" id="cd06225">
    <property type="entry name" value="HAMP"/>
    <property type="match status" value="1"/>
</dbReference>
<comment type="subcellular location">
    <subcellularLocation>
        <location evidence="2">Cell membrane</location>
    </subcellularLocation>
</comment>
<keyword evidence="8 12" id="KW-1133">Transmembrane helix</keyword>
<gene>
    <name evidence="15" type="ORF">JOF47_003051</name>
</gene>
<evidence type="ECO:0000256" key="7">
    <source>
        <dbReference type="ARBA" id="ARBA00022777"/>
    </source>
</evidence>
<dbReference type="InterPro" id="IPR036890">
    <property type="entry name" value="HATPase_C_sf"/>
</dbReference>
<keyword evidence="9" id="KW-0902">Two-component regulatory system</keyword>
<dbReference type="InterPro" id="IPR003660">
    <property type="entry name" value="HAMP_dom"/>
</dbReference>
<organism evidence="15 16">
    <name type="scientific">Paeniglutamicibacter kerguelensis</name>
    <dbReference type="NCBI Taxonomy" id="254788"/>
    <lineage>
        <taxon>Bacteria</taxon>
        <taxon>Bacillati</taxon>
        <taxon>Actinomycetota</taxon>
        <taxon>Actinomycetes</taxon>
        <taxon>Micrococcales</taxon>
        <taxon>Micrococcaceae</taxon>
        <taxon>Paeniglutamicibacter</taxon>
    </lineage>
</organism>
<dbReference type="Pfam" id="PF02518">
    <property type="entry name" value="HATPase_c"/>
    <property type="match status" value="1"/>
</dbReference>